<dbReference type="Pfam" id="PF00271">
    <property type="entry name" value="Helicase_C"/>
    <property type="match status" value="1"/>
</dbReference>
<dbReference type="PROSITE" id="PS51194">
    <property type="entry name" value="HELICASE_CTER"/>
    <property type="match status" value="1"/>
</dbReference>
<keyword evidence="2" id="KW-0547">Nucleotide-binding</keyword>
<feature type="domain" description="DEAD-box RNA helicase Q" evidence="9">
    <location>
        <begin position="30"/>
        <end position="58"/>
    </location>
</feature>
<evidence type="ECO:0000256" key="5">
    <source>
        <dbReference type="ARBA" id="ARBA00022840"/>
    </source>
</evidence>
<evidence type="ECO:0000313" key="11">
    <source>
        <dbReference type="Proteomes" id="UP000749646"/>
    </source>
</evidence>
<dbReference type="GO" id="GO:0016787">
    <property type="term" value="F:hydrolase activity"/>
    <property type="evidence" value="ECO:0007669"/>
    <property type="project" value="UniProtKB-KW"/>
</dbReference>
<dbReference type="PROSITE" id="PS51195">
    <property type="entry name" value="Q_MOTIF"/>
    <property type="match status" value="1"/>
</dbReference>
<evidence type="ECO:0000256" key="3">
    <source>
        <dbReference type="ARBA" id="ARBA00022801"/>
    </source>
</evidence>
<evidence type="ECO:0000259" key="9">
    <source>
        <dbReference type="PROSITE" id="PS51195"/>
    </source>
</evidence>
<protein>
    <recommendedName>
        <fullName evidence="1">RNA helicase</fullName>
        <ecNumber evidence="1">3.6.4.13</ecNumber>
    </recommendedName>
</protein>
<dbReference type="Proteomes" id="UP000749646">
    <property type="component" value="Unassembled WGS sequence"/>
</dbReference>
<feature type="domain" description="Helicase ATP-binding" evidence="7">
    <location>
        <begin position="63"/>
        <end position="239"/>
    </location>
</feature>
<evidence type="ECO:0000256" key="2">
    <source>
        <dbReference type="ARBA" id="ARBA00022741"/>
    </source>
</evidence>
<keyword evidence="3" id="KW-0378">Hydrolase</keyword>
<dbReference type="SMART" id="SM00490">
    <property type="entry name" value="HELICc"/>
    <property type="match status" value="1"/>
</dbReference>
<evidence type="ECO:0000259" key="8">
    <source>
        <dbReference type="PROSITE" id="PS51194"/>
    </source>
</evidence>
<evidence type="ECO:0000256" key="4">
    <source>
        <dbReference type="ARBA" id="ARBA00022806"/>
    </source>
</evidence>
<dbReference type="CDD" id="cd18787">
    <property type="entry name" value="SF2_C_DEAD"/>
    <property type="match status" value="1"/>
</dbReference>
<dbReference type="InterPro" id="IPR027417">
    <property type="entry name" value="P-loop_NTPase"/>
</dbReference>
<dbReference type="EMBL" id="JAAAHW010009708">
    <property type="protein sequence ID" value="KAF9937197.1"/>
    <property type="molecule type" value="Genomic_DNA"/>
</dbReference>
<name>A0A9P6ILV0_9FUNG</name>
<comment type="caution">
    <text evidence="10">The sequence shown here is derived from an EMBL/GenBank/DDBJ whole genome shotgun (WGS) entry which is preliminary data.</text>
</comment>
<dbReference type="SMART" id="SM00487">
    <property type="entry name" value="DEXDc"/>
    <property type="match status" value="1"/>
</dbReference>
<sequence>LSSQGESSLHAVHDISIVQQNPDNPLDSASTFEDLNLREDLLKGIYNMRYARPSKIQEHALPLLLRDPPEHLIAQAQTGTGKTAAFSLAILSRIDYSDPSPQAIVLAPSRELSRQIADVIREIARFTPAIITQVIPEAGERRESIQGQVLVGTPGRMTDMLKRFIPGLREKKTFIDASKVKMLILDEGDCMLDAQGLGMQSLIIQRHLPRGIQLVFFSATWNDAVLKFSQKFITGPSNQIRLRTYELTLNYVKQFYIDCDNEEDRFDVLVGLYSIMTISQSIIFVHRRDVAERIAKRMVSKGHQLSFLHGGLTPEERDTVMDMFRAGRTKVLITTNVLARGIDIERVNLVINYDLPMDRNNNADPVTYLHRIGRTGRFGRLGVSANFVHDYTSFGVLEAIQKHYNSKIHRVPTELDPADGSINDQKAGLWDRIEAYFKKVMKE</sequence>
<dbReference type="Gene3D" id="3.40.50.300">
    <property type="entry name" value="P-loop containing nucleotide triphosphate hydrolases"/>
    <property type="match status" value="2"/>
</dbReference>
<evidence type="ECO:0000256" key="1">
    <source>
        <dbReference type="ARBA" id="ARBA00012552"/>
    </source>
</evidence>
<dbReference type="EC" id="3.6.4.13" evidence="1"/>
<evidence type="ECO:0000313" key="10">
    <source>
        <dbReference type="EMBL" id="KAF9937197.1"/>
    </source>
</evidence>
<feature type="domain" description="Helicase C-terminal" evidence="8">
    <location>
        <begin position="251"/>
        <end position="419"/>
    </location>
</feature>
<dbReference type="GO" id="GO:0005524">
    <property type="term" value="F:ATP binding"/>
    <property type="evidence" value="ECO:0007669"/>
    <property type="project" value="UniProtKB-KW"/>
</dbReference>
<dbReference type="CDD" id="cd17963">
    <property type="entry name" value="DEADc_DDX19_DDX25"/>
    <property type="match status" value="1"/>
</dbReference>
<proteinExistence type="predicted"/>
<keyword evidence="11" id="KW-1185">Reference proteome</keyword>
<dbReference type="GO" id="GO:0003724">
    <property type="term" value="F:RNA helicase activity"/>
    <property type="evidence" value="ECO:0007669"/>
    <property type="project" value="UniProtKB-EC"/>
</dbReference>
<dbReference type="OrthoDB" id="10265785at2759"/>
<dbReference type="Pfam" id="PF00270">
    <property type="entry name" value="DEAD"/>
    <property type="match status" value="1"/>
</dbReference>
<dbReference type="AlphaFoldDB" id="A0A9P6ILV0"/>
<dbReference type="InterPro" id="IPR014001">
    <property type="entry name" value="Helicase_ATP-bd"/>
</dbReference>
<dbReference type="PROSITE" id="PS51192">
    <property type="entry name" value="HELICASE_ATP_BIND_1"/>
    <property type="match status" value="1"/>
</dbReference>
<keyword evidence="4 10" id="KW-0347">Helicase</keyword>
<keyword evidence="5" id="KW-0067">ATP-binding</keyword>
<accession>A0A9P6ILV0</accession>
<dbReference type="SUPFAM" id="SSF52540">
    <property type="entry name" value="P-loop containing nucleoside triphosphate hydrolases"/>
    <property type="match status" value="1"/>
</dbReference>
<dbReference type="InterPro" id="IPR014014">
    <property type="entry name" value="RNA_helicase_DEAD_Q_motif"/>
</dbReference>
<dbReference type="PANTHER" id="PTHR47958">
    <property type="entry name" value="ATP-DEPENDENT RNA HELICASE DBP3"/>
    <property type="match status" value="1"/>
</dbReference>
<organism evidence="10 11">
    <name type="scientific">Modicella reniformis</name>
    <dbReference type="NCBI Taxonomy" id="1440133"/>
    <lineage>
        <taxon>Eukaryota</taxon>
        <taxon>Fungi</taxon>
        <taxon>Fungi incertae sedis</taxon>
        <taxon>Mucoromycota</taxon>
        <taxon>Mortierellomycotina</taxon>
        <taxon>Mortierellomycetes</taxon>
        <taxon>Mortierellales</taxon>
        <taxon>Mortierellaceae</taxon>
        <taxon>Modicella</taxon>
    </lineage>
</organism>
<feature type="short sequence motif" description="Q motif" evidence="6">
    <location>
        <begin position="30"/>
        <end position="58"/>
    </location>
</feature>
<feature type="non-terminal residue" evidence="10">
    <location>
        <position position="1"/>
    </location>
</feature>
<evidence type="ECO:0000259" key="7">
    <source>
        <dbReference type="PROSITE" id="PS51192"/>
    </source>
</evidence>
<reference evidence="10" key="1">
    <citation type="journal article" date="2020" name="Fungal Divers.">
        <title>Resolving the Mortierellaceae phylogeny through synthesis of multi-gene phylogenetics and phylogenomics.</title>
        <authorList>
            <person name="Vandepol N."/>
            <person name="Liber J."/>
            <person name="Desiro A."/>
            <person name="Na H."/>
            <person name="Kennedy M."/>
            <person name="Barry K."/>
            <person name="Grigoriev I.V."/>
            <person name="Miller A.N."/>
            <person name="O'Donnell K."/>
            <person name="Stajich J.E."/>
            <person name="Bonito G."/>
        </authorList>
    </citation>
    <scope>NUCLEOTIDE SEQUENCE</scope>
    <source>
        <strain evidence="10">MES-2147</strain>
    </source>
</reference>
<evidence type="ECO:0000256" key="6">
    <source>
        <dbReference type="PROSITE-ProRule" id="PRU00552"/>
    </source>
</evidence>
<dbReference type="InterPro" id="IPR011545">
    <property type="entry name" value="DEAD/DEAH_box_helicase_dom"/>
</dbReference>
<dbReference type="GO" id="GO:0003676">
    <property type="term" value="F:nucleic acid binding"/>
    <property type="evidence" value="ECO:0007669"/>
    <property type="project" value="InterPro"/>
</dbReference>
<dbReference type="InterPro" id="IPR001650">
    <property type="entry name" value="Helicase_C-like"/>
</dbReference>
<gene>
    <name evidence="10" type="primary">DBP5_1</name>
    <name evidence="10" type="ORF">BGZ65_001697</name>
</gene>